<dbReference type="InterPro" id="IPR015422">
    <property type="entry name" value="PyrdxlP-dep_Trfase_small"/>
</dbReference>
<dbReference type="RefSeq" id="WP_160843200.1">
    <property type="nucleotide sequence ID" value="NZ_WVHT01000001.1"/>
</dbReference>
<dbReference type="Gene3D" id="3.90.1150.10">
    <property type="entry name" value="Aspartate Aminotransferase, domain 1"/>
    <property type="match status" value="1"/>
</dbReference>
<comment type="cofactor">
    <cofactor evidence="1">
        <name>pyridoxal 5'-phosphate</name>
        <dbReference type="ChEBI" id="CHEBI:597326"/>
    </cofactor>
</comment>
<dbReference type="FunFam" id="3.40.640.10:FF:000004">
    <property type="entry name" value="Acetylornithine aminotransferase"/>
    <property type="match status" value="1"/>
</dbReference>
<evidence type="ECO:0000256" key="5">
    <source>
        <dbReference type="RuleBase" id="RU003560"/>
    </source>
</evidence>
<dbReference type="Gene3D" id="3.40.640.10">
    <property type="entry name" value="Type I PLP-dependent aspartate aminotransferase-like (Major domain)"/>
    <property type="match status" value="1"/>
</dbReference>
<dbReference type="AlphaFoldDB" id="A0A7K1Y649"/>
<evidence type="ECO:0000256" key="3">
    <source>
        <dbReference type="ARBA" id="ARBA00022679"/>
    </source>
</evidence>
<dbReference type="InterPro" id="IPR015424">
    <property type="entry name" value="PyrdxlP-dep_Trfase"/>
</dbReference>
<dbReference type="CDD" id="cd00610">
    <property type="entry name" value="OAT_like"/>
    <property type="match status" value="1"/>
</dbReference>
<dbReference type="InterPro" id="IPR050103">
    <property type="entry name" value="Class-III_PLP-dep_AT"/>
</dbReference>
<protein>
    <submittedName>
        <fullName evidence="6">Aminotransferase class III-fold pyridoxal phosphate-dependent enzyme</fullName>
    </submittedName>
</protein>
<dbReference type="EMBL" id="WVHT01000001">
    <property type="protein sequence ID" value="MXV50043.1"/>
    <property type="molecule type" value="Genomic_DNA"/>
</dbReference>
<keyword evidence="3 6" id="KW-0808">Transferase</keyword>
<dbReference type="GO" id="GO:0042802">
    <property type="term" value="F:identical protein binding"/>
    <property type="evidence" value="ECO:0007669"/>
    <property type="project" value="TreeGrafter"/>
</dbReference>
<comment type="similarity">
    <text evidence="5">Belongs to the class-III pyridoxal-phosphate-dependent aminotransferase family.</text>
</comment>
<evidence type="ECO:0000256" key="2">
    <source>
        <dbReference type="ARBA" id="ARBA00022576"/>
    </source>
</evidence>
<dbReference type="InterPro" id="IPR005814">
    <property type="entry name" value="Aminotrans_3"/>
</dbReference>
<keyword evidence="2 6" id="KW-0032">Aminotransferase</keyword>
<keyword evidence="4 5" id="KW-0663">Pyridoxal phosphate</keyword>
<dbReference type="PANTHER" id="PTHR11986">
    <property type="entry name" value="AMINOTRANSFERASE CLASS III"/>
    <property type="match status" value="1"/>
</dbReference>
<dbReference type="GO" id="GO:0030170">
    <property type="term" value="F:pyridoxal phosphate binding"/>
    <property type="evidence" value="ECO:0007669"/>
    <property type="project" value="InterPro"/>
</dbReference>
<dbReference type="PANTHER" id="PTHR11986:SF79">
    <property type="entry name" value="ACETYLORNITHINE AMINOTRANSFERASE, MITOCHONDRIAL"/>
    <property type="match status" value="1"/>
</dbReference>
<evidence type="ECO:0000256" key="4">
    <source>
        <dbReference type="ARBA" id="ARBA00022898"/>
    </source>
</evidence>
<proteinExistence type="inferred from homology"/>
<comment type="caution">
    <text evidence="6">The sequence shown here is derived from an EMBL/GenBank/DDBJ whole genome shotgun (WGS) entry which is preliminary data.</text>
</comment>
<dbReference type="GO" id="GO:0008483">
    <property type="term" value="F:transaminase activity"/>
    <property type="evidence" value="ECO:0007669"/>
    <property type="project" value="UniProtKB-KW"/>
</dbReference>
<evidence type="ECO:0000256" key="1">
    <source>
        <dbReference type="ARBA" id="ARBA00001933"/>
    </source>
</evidence>
<keyword evidence="7" id="KW-1185">Reference proteome</keyword>
<reference evidence="6 7" key="1">
    <citation type="submission" date="2019-11" db="EMBL/GenBank/DDBJ databases">
        <title>Pedobacter sp. HMF7647 Genome sequencing and assembly.</title>
        <authorList>
            <person name="Kang H."/>
            <person name="Kim H."/>
            <person name="Joh K."/>
        </authorList>
    </citation>
    <scope>NUCLEOTIDE SEQUENCE [LARGE SCALE GENOMIC DNA]</scope>
    <source>
        <strain evidence="6 7">HMF7647</strain>
    </source>
</reference>
<dbReference type="Pfam" id="PF00202">
    <property type="entry name" value="Aminotran_3"/>
    <property type="match status" value="1"/>
</dbReference>
<evidence type="ECO:0000313" key="7">
    <source>
        <dbReference type="Proteomes" id="UP000466586"/>
    </source>
</evidence>
<name>A0A7K1Y649_9SPHI</name>
<dbReference type="SUPFAM" id="SSF53383">
    <property type="entry name" value="PLP-dependent transferases"/>
    <property type="match status" value="1"/>
</dbReference>
<evidence type="ECO:0000313" key="6">
    <source>
        <dbReference type="EMBL" id="MXV50043.1"/>
    </source>
</evidence>
<dbReference type="PIRSF" id="PIRSF000521">
    <property type="entry name" value="Transaminase_4ab_Lys_Orn"/>
    <property type="match status" value="1"/>
</dbReference>
<dbReference type="InterPro" id="IPR015421">
    <property type="entry name" value="PyrdxlP-dep_Trfase_major"/>
</dbReference>
<sequence>MNLFDVYPLNNIEITKARGSNVWDADGTEYLDLYGGHAVISIGHTHPHYVKRLTDQLNKVGFYSNSVKIPIQQQLAEKLGKVSGKTDYQLFLCNSGAEANENALKLASFYNGRSKVIAFKGAFHGRTSLAVSATDNPKIIAPVNETDNIIFLPHNDEQALEKAFTDFGGEISSVIIEGIQGVGGIKVASESFLQKIRSLCDQYNAVFIADSVQCGYGRTGKFYSHDFADVDADIYSMAKGMGNGFPVGGISISPKFKPWHGMLGTTFGGNHLACAAALAVLEVMEQDNLMTNAETVGNYLISELKKFESIKEVRGRGLMIGIDLPEELVSVKKDLLFKHKIFTGEAKPNVIRLLPALNLTKSHADHFLEAFRSLLLSC</sequence>
<organism evidence="6 7">
    <name type="scientific">Hufsiella arboris</name>
    <dbReference type="NCBI Taxonomy" id="2695275"/>
    <lineage>
        <taxon>Bacteria</taxon>
        <taxon>Pseudomonadati</taxon>
        <taxon>Bacteroidota</taxon>
        <taxon>Sphingobacteriia</taxon>
        <taxon>Sphingobacteriales</taxon>
        <taxon>Sphingobacteriaceae</taxon>
        <taxon>Hufsiella</taxon>
    </lineage>
</organism>
<accession>A0A7K1Y649</accession>
<dbReference type="Proteomes" id="UP000466586">
    <property type="component" value="Unassembled WGS sequence"/>
</dbReference>
<gene>
    <name evidence="6" type="ORF">GS399_03595</name>
</gene>